<gene>
    <name evidence="3" type="ORF">SAMN06265377_1805</name>
</gene>
<keyword evidence="3" id="KW-0418">Kinase</keyword>
<dbReference type="GO" id="GO:0016020">
    <property type="term" value="C:membrane"/>
    <property type="evidence" value="ECO:0007669"/>
    <property type="project" value="InterPro"/>
</dbReference>
<accession>A0A285MS95</accession>
<dbReference type="EMBL" id="OBEH01000002">
    <property type="protein sequence ID" value="SNY99988.1"/>
    <property type="molecule type" value="Genomic_DNA"/>
</dbReference>
<keyword evidence="1" id="KW-1133">Transmembrane helix</keyword>
<organism evidence="3 4">
    <name type="scientific">Flagellimonas pacifica</name>
    <dbReference type="NCBI Taxonomy" id="1247520"/>
    <lineage>
        <taxon>Bacteria</taxon>
        <taxon>Pseudomonadati</taxon>
        <taxon>Bacteroidota</taxon>
        <taxon>Flavobacteriia</taxon>
        <taxon>Flavobacteriales</taxon>
        <taxon>Flavobacteriaceae</taxon>
        <taxon>Flagellimonas</taxon>
    </lineage>
</organism>
<dbReference type="AlphaFoldDB" id="A0A285MS95"/>
<dbReference type="PANTHER" id="PTHR34220:SF7">
    <property type="entry name" value="SENSOR HISTIDINE KINASE YPDA"/>
    <property type="match status" value="1"/>
</dbReference>
<name>A0A285MS95_9FLAO</name>
<keyword evidence="1" id="KW-0472">Membrane</keyword>
<feature type="domain" description="Signal transduction histidine kinase internal region" evidence="2">
    <location>
        <begin position="153"/>
        <end position="231"/>
    </location>
</feature>
<keyword evidence="4" id="KW-1185">Reference proteome</keyword>
<keyword evidence="3" id="KW-0808">Transferase</keyword>
<dbReference type="InterPro" id="IPR010559">
    <property type="entry name" value="Sig_transdc_His_kin_internal"/>
</dbReference>
<dbReference type="GO" id="GO:0000155">
    <property type="term" value="F:phosphorelay sensor kinase activity"/>
    <property type="evidence" value="ECO:0007669"/>
    <property type="project" value="InterPro"/>
</dbReference>
<evidence type="ECO:0000259" key="2">
    <source>
        <dbReference type="Pfam" id="PF06580"/>
    </source>
</evidence>
<feature type="transmembrane region" description="Helical" evidence="1">
    <location>
        <begin position="5"/>
        <end position="21"/>
    </location>
</feature>
<dbReference type="Proteomes" id="UP000219048">
    <property type="component" value="Unassembled WGS sequence"/>
</dbReference>
<proteinExistence type="predicted"/>
<dbReference type="Pfam" id="PF06580">
    <property type="entry name" value="His_kinase"/>
    <property type="match status" value="1"/>
</dbReference>
<evidence type="ECO:0000256" key="1">
    <source>
        <dbReference type="SAM" id="Phobius"/>
    </source>
</evidence>
<feature type="transmembrane region" description="Helical" evidence="1">
    <location>
        <begin position="33"/>
        <end position="54"/>
    </location>
</feature>
<dbReference type="RefSeq" id="WP_165769938.1">
    <property type="nucleotide sequence ID" value="NZ_OBEH01000002.1"/>
</dbReference>
<protein>
    <submittedName>
        <fullName evidence="3">Histidine kinase</fullName>
    </submittedName>
</protein>
<dbReference type="PANTHER" id="PTHR34220">
    <property type="entry name" value="SENSOR HISTIDINE KINASE YPDA"/>
    <property type="match status" value="1"/>
</dbReference>
<dbReference type="InterPro" id="IPR050640">
    <property type="entry name" value="Bact_2-comp_sensor_kinase"/>
</dbReference>
<reference evidence="4" key="1">
    <citation type="submission" date="2017-09" db="EMBL/GenBank/DDBJ databases">
        <authorList>
            <person name="Varghese N."/>
            <person name="Submissions S."/>
        </authorList>
    </citation>
    <scope>NUCLEOTIDE SEQUENCE [LARGE SCALE GENOMIC DNA]</scope>
    <source>
        <strain evidence="4">DSM 25885</strain>
    </source>
</reference>
<feature type="transmembrane region" description="Helical" evidence="1">
    <location>
        <begin position="66"/>
        <end position="87"/>
    </location>
</feature>
<feature type="transmembrane region" description="Helical" evidence="1">
    <location>
        <begin position="107"/>
        <end position="129"/>
    </location>
</feature>
<evidence type="ECO:0000313" key="4">
    <source>
        <dbReference type="Proteomes" id="UP000219048"/>
    </source>
</evidence>
<evidence type="ECO:0000313" key="3">
    <source>
        <dbReference type="EMBL" id="SNY99988.1"/>
    </source>
</evidence>
<sequence length="332" mass="38244">MGRNLFLIVLGFTVGALFYSFHNFSGKPSFWELILNGVLGVLVSYAFHFCNLFLNKTVRWKQQTGFRLLLGIVCHMLIGFGIVFLGLRGYELLYPEHTFFSISGNNTSLKIGILLVCTILIYNIIYFVFYSYRQYTVGQIKEVQYKRKQTELQLNALKSQLSPHFLFNSLNTLSSLFRKDVKKAEEFIRSLAKSYQYTLKTYSEVLVTLEDELDFVHSYCFMVQTRFGNHFSLDLQLSDEELKNKIPPLTLQMLVENAVKHNVLDAKNPLKVYIKTYNGFLEVSNNKTKSPSGVKSLKIGLKNIVSRYELLANKQVKIINGEDFTVQLPIIK</sequence>
<keyword evidence="1" id="KW-0812">Transmembrane</keyword>